<evidence type="ECO:0000313" key="3">
    <source>
        <dbReference type="EnsemblPlants" id="Kaladp0011s0023.1.v1.1.CDS.1"/>
    </source>
</evidence>
<dbReference type="EnsemblPlants" id="Kaladp0011s0023.1.v1.1">
    <property type="protein sequence ID" value="Kaladp0011s0023.1.v1.1.CDS.1"/>
    <property type="gene ID" value="Kaladp0011s0023.v1.1"/>
</dbReference>
<keyword evidence="1" id="KW-1133">Transmembrane helix</keyword>
<accession>A0A7N0RFS4</accession>
<dbReference type="Proteomes" id="UP000594263">
    <property type="component" value="Unplaced"/>
</dbReference>
<dbReference type="Gramene" id="Kaladp0011s0023.1.v1.1">
    <property type="protein sequence ID" value="Kaladp0011s0023.1.v1.1.CDS.1"/>
    <property type="gene ID" value="Kaladp0011s0023.v1.1"/>
</dbReference>
<evidence type="ECO:0000256" key="1">
    <source>
        <dbReference type="SAM" id="Phobius"/>
    </source>
</evidence>
<name>A0A7N0RFS4_KALFE</name>
<organism evidence="3 4">
    <name type="scientific">Kalanchoe fedtschenkoi</name>
    <name type="common">Lavender scallops</name>
    <name type="synonym">South American air plant</name>
    <dbReference type="NCBI Taxonomy" id="63787"/>
    <lineage>
        <taxon>Eukaryota</taxon>
        <taxon>Viridiplantae</taxon>
        <taxon>Streptophyta</taxon>
        <taxon>Embryophyta</taxon>
        <taxon>Tracheophyta</taxon>
        <taxon>Spermatophyta</taxon>
        <taxon>Magnoliopsida</taxon>
        <taxon>eudicotyledons</taxon>
        <taxon>Gunneridae</taxon>
        <taxon>Pentapetalae</taxon>
        <taxon>Saxifragales</taxon>
        <taxon>Crassulaceae</taxon>
        <taxon>Kalanchoe</taxon>
    </lineage>
</organism>
<sequence>MINMAGDCLSSALSLSFLFLFNVSSVHLASNPLVPLLQLRNRSTTLHRRGWRHQPESSNLREINLNVPNDENQTATNHMTAFDLINSDRFVNSFGFQVLLISAPILVFGLQFLFNSHEADIVISLRQ</sequence>
<evidence type="ECO:0000313" key="4">
    <source>
        <dbReference type="Proteomes" id="UP000594263"/>
    </source>
</evidence>
<dbReference type="AlphaFoldDB" id="A0A7N0RFS4"/>
<proteinExistence type="predicted"/>
<keyword evidence="4" id="KW-1185">Reference proteome</keyword>
<keyword evidence="1" id="KW-0472">Membrane</keyword>
<feature type="transmembrane region" description="Helical" evidence="1">
    <location>
        <begin position="94"/>
        <end position="114"/>
    </location>
</feature>
<protein>
    <submittedName>
        <fullName evidence="3">Uncharacterized protein</fullName>
    </submittedName>
</protein>
<evidence type="ECO:0000256" key="2">
    <source>
        <dbReference type="SAM" id="SignalP"/>
    </source>
</evidence>
<feature type="signal peptide" evidence="2">
    <location>
        <begin position="1"/>
        <end position="28"/>
    </location>
</feature>
<reference evidence="3" key="1">
    <citation type="submission" date="2021-01" db="UniProtKB">
        <authorList>
            <consortium name="EnsemblPlants"/>
        </authorList>
    </citation>
    <scope>IDENTIFICATION</scope>
</reference>
<feature type="chain" id="PRO_5029783186" evidence="2">
    <location>
        <begin position="29"/>
        <end position="127"/>
    </location>
</feature>
<keyword evidence="2" id="KW-0732">Signal</keyword>
<keyword evidence="1" id="KW-0812">Transmembrane</keyword>